<protein>
    <submittedName>
        <fullName evidence="1">Uncharacterized protein</fullName>
    </submittedName>
</protein>
<reference evidence="2" key="1">
    <citation type="submission" date="2016-01" db="EMBL/GenBank/DDBJ databases">
        <authorList>
            <person name="Mitreva M."/>
            <person name="Pepin K.H."/>
            <person name="Mihindukulasuriya K.A."/>
            <person name="Fulton R."/>
            <person name="Fronick C."/>
            <person name="O'Laughlin M."/>
            <person name="Miner T."/>
            <person name="Herter B."/>
            <person name="Rosa B.A."/>
            <person name="Cordes M."/>
            <person name="Tomlinson C."/>
            <person name="Wollam A."/>
            <person name="Palsikar V.B."/>
            <person name="Mardis E.R."/>
            <person name="Wilson R.K."/>
        </authorList>
    </citation>
    <scope>NUCLEOTIDE SEQUENCE [LARGE SCALE GENOMIC DNA]</scope>
    <source>
        <strain evidence="2">MJR7757B</strain>
    </source>
</reference>
<gene>
    <name evidence="1" type="ORF">HMPREF3221_01023</name>
</gene>
<dbReference type="AlphaFoldDB" id="A0A133P0T2"/>
<dbReference type="Proteomes" id="UP000070401">
    <property type="component" value="Unassembled WGS sequence"/>
</dbReference>
<name>A0A133P0T2_FUSNU</name>
<comment type="caution">
    <text evidence="1">The sequence shown here is derived from an EMBL/GenBank/DDBJ whole genome shotgun (WGS) entry which is preliminary data.</text>
</comment>
<sequence length="79" mass="9217">MKEKVLKIMELGLEVNEKIKKSFFMSYFGHANGISVEIYRTGWSENKKADYTEQIFLDLESANKKIIKTIEILEELKGE</sequence>
<dbReference type="RefSeq" id="WP_060798346.1">
    <property type="nucleotide sequence ID" value="NZ_KQ956688.1"/>
</dbReference>
<accession>A0A133P0T2</accession>
<dbReference type="EMBL" id="LRPY01000099">
    <property type="protein sequence ID" value="KXA22143.1"/>
    <property type="molecule type" value="Genomic_DNA"/>
</dbReference>
<evidence type="ECO:0000313" key="2">
    <source>
        <dbReference type="Proteomes" id="UP000070401"/>
    </source>
</evidence>
<proteinExistence type="predicted"/>
<evidence type="ECO:0000313" key="1">
    <source>
        <dbReference type="EMBL" id="KXA22143.1"/>
    </source>
</evidence>
<keyword evidence="2" id="KW-1185">Reference proteome</keyword>
<organism evidence="1 2">
    <name type="scientific">Fusobacterium nucleatum</name>
    <dbReference type="NCBI Taxonomy" id="851"/>
    <lineage>
        <taxon>Bacteria</taxon>
        <taxon>Fusobacteriati</taxon>
        <taxon>Fusobacteriota</taxon>
        <taxon>Fusobacteriia</taxon>
        <taxon>Fusobacteriales</taxon>
        <taxon>Fusobacteriaceae</taxon>
        <taxon>Fusobacterium</taxon>
    </lineage>
</organism>
<dbReference type="PATRIC" id="fig|851.8.peg.1027"/>